<dbReference type="OrthoDB" id="9805728at2"/>
<evidence type="ECO:0000313" key="3">
    <source>
        <dbReference type="Proteomes" id="UP000626244"/>
    </source>
</evidence>
<accession>A0A8J3AEJ6</accession>
<comment type="caution">
    <text evidence="2">The sequence shown here is derived from an EMBL/GenBank/DDBJ whole genome shotgun (WGS) entry which is preliminary data.</text>
</comment>
<dbReference type="Pfam" id="PF12706">
    <property type="entry name" value="Lactamase_B_2"/>
    <property type="match status" value="1"/>
</dbReference>
<protein>
    <submittedName>
        <fullName evidence="2">Membrane protein</fullName>
    </submittedName>
</protein>
<dbReference type="GO" id="GO:0008270">
    <property type="term" value="F:zinc ion binding"/>
    <property type="evidence" value="ECO:0007669"/>
    <property type="project" value="InterPro"/>
</dbReference>
<keyword evidence="3" id="KW-1185">Reference proteome</keyword>
<dbReference type="PANTHER" id="PTHR15032:SF36">
    <property type="entry name" value="METALLO-BETA-LACTAMASE DOMAIN-CONTAINING PROTEIN"/>
    <property type="match status" value="1"/>
</dbReference>
<dbReference type="EMBL" id="BMHB01000001">
    <property type="protein sequence ID" value="GGI12475.1"/>
    <property type="molecule type" value="Genomic_DNA"/>
</dbReference>
<dbReference type="InterPro" id="IPR036866">
    <property type="entry name" value="RibonucZ/Hydroxyglut_hydro"/>
</dbReference>
<dbReference type="SUPFAM" id="SSF56281">
    <property type="entry name" value="Metallo-hydrolase/oxidoreductase"/>
    <property type="match status" value="1"/>
</dbReference>
<dbReference type="PIRSF" id="PIRSF038896">
    <property type="entry name" value="NAPE-PLD"/>
    <property type="match status" value="1"/>
</dbReference>
<dbReference type="AlphaFoldDB" id="A0A8J3AEJ6"/>
<name>A0A8J3AEJ6_9BACI</name>
<dbReference type="Proteomes" id="UP000626244">
    <property type="component" value="Unassembled WGS sequence"/>
</dbReference>
<dbReference type="InterPro" id="IPR001279">
    <property type="entry name" value="Metallo-B-lactamas"/>
</dbReference>
<evidence type="ECO:0000259" key="1">
    <source>
        <dbReference type="Pfam" id="PF12706"/>
    </source>
</evidence>
<dbReference type="GO" id="GO:0005737">
    <property type="term" value="C:cytoplasm"/>
    <property type="evidence" value="ECO:0007669"/>
    <property type="project" value="TreeGrafter"/>
</dbReference>
<dbReference type="GO" id="GO:0070290">
    <property type="term" value="F:N-acylphosphatidylethanolamine-specific phospholipase D activity"/>
    <property type="evidence" value="ECO:0007669"/>
    <property type="project" value="InterPro"/>
</dbReference>
<dbReference type="PANTHER" id="PTHR15032">
    <property type="entry name" value="N-ACYL-PHOSPHATIDYLETHANOLAMINE-HYDROLYZING PHOSPHOLIPASE D"/>
    <property type="match status" value="1"/>
</dbReference>
<reference evidence="3" key="1">
    <citation type="journal article" date="2019" name="Int. J. Syst. Evol. Microbiol.">
        <title>The Global Catalogue of Microorganisms (GCM) 10K type strain sequencing project: providing services to taxonomists for standard genome sequencing and annotation.</title>
        <authorList>
            <consortium name="The Broad Institute Genomics Platform"/>
            <consortium name="The Broad Institute Genome Sequencing Center for Infectious Disease"/>
            <person name="Wu L."/>
            <person name="Ma J."/>
        </authorList>
    </citation>
    <scope>NUCLEOTIDE SEQUENCE [LARGE SCALE GENOMIC DNA]</scope>
    <source>
        <strain evidence="3">CGMCC 1.14993</strain>
    </source>
</reference>
<feature type="domain" description="Metallo-beta-lactamase" evidence="1">
    <location>
        <begin position="75"/>
        <end position="263"/>
    </location>
</feature>
<proteinExistence type="predicted"/>
<sequence>MSKKVYENYDKPAYRNNFKDFISWRIERSKKRKDYSQSIPQIEKKMVSYLDKNKSETTITWIGHSTFLIQVNGFNIMTDPVYANQMAFTKRLSKPGIELTELPQIDMICISHGHYDHLDFNTLRYFSKDTMFLVPIGLKHKFTNRGFQNVFEMSWWETKNLIGLNITFVPAQHWTKRTLFDTNRSHWGGFVFETKDECIYYAGDSGYFSGFKEIGKRFQVNTALLPIGAYEPEWFMKHDHMSPEEAVTAFLDLNANQFIPMHYGTFKLADDTPQEAIDRLQKAWKENQIPEDQLKIALLGETIFPLINSNKKEEALF</sequence>
<dbReference type="InterPro" id="IPR024884">
    <property type="entry name" value="NAPE-PLD"/>
</dbReference>
<evidence type="ECO:0000313" key="2">
    <source>
        <dbReference type="EMBL" id="GGI12475.1"/>
    </source>
</evidence>
<organism evidence="2 3">
    <name type="scientific">Gottfriedia solisilvae</name>
    <dbReference type="NCBI Taxonomy" id="1516104"/>
    <lineage>
        <taxon>Bacteria</taxon>
        <taxon>Bacillati</taxon>
        <taxon>Bacillota</taxon>
        <taxon>Bacilli</taxon>
        <taxon>Bacillales</taxon>
        <taxon>Bacillaceae</taxon>
        <taxon>Gottfriedia</taxon>
    </lineage>
</organism>
<dbReference type="RefSeq" id="WP_087999511.1">
    <property type="nucleotide sequence ID" value="NZ_BMHB01000001.1"/>
</dbReference>
<dbReference type="Gene3D" id="3.60.15.10">
    <property type="entry name" value="Ribonuclease Z/Hydroxyacylglutathione hydrolase-like"/>
    <property type="match status" value="1"/>
</dbReference>
<gene>
    <name evidence="2" type="ORF">GCM10007380_13100</name>
</gene>